<dbReference type="PANTHER" id="PTHR31956:SF1">
    <property type="entry name" value="NON-SPECIFIC PHOSPHOLIPASE C1"/>
    <property type="match status" value="1"/>
</dbReference>
<dbReference type="Pfam" id="PF05506">
    <property type="entry name" value="PLipase_C_C"/>
    <property type="match status" value="2"/>
</dbReference>
<dbReference type="EC" id="3.1.4.3" evidence="3"/>
<proteinExistence type="inferred from homology"/>
<dbReference type="GO" id="GO:0016042">
    <property type="term" value="P:lipid catabolic process"/>
    <property type="evidence" value="ECO:0007669"/>
    <property type="project" value="InterPro"/>
</dbReference>
<comment type="similarity">
    <text evidence="2">Belongs to the bacterial phospholipase C family.</text>
</comment>
<evidence type="ECO:0000256" key="8">
    <source>
        <dbReference type="SAM" id="MobiDB-lite"/>
    </source>
</evidence>
<dbReference type="Proteomes" id="UP000632849">
    <property type="component" value="Unassembled WGS sequence"/>
</dbReference>
<protein>
    <recommendedName>
        <fullName evidence="3">phospholipase C</fullName>
        <ecNumber evidence="3">3.1.4.3</ecNumber>
    </recommendedName>
</protein>
<evidence type="ECO:0000256" key="1">
    <source>
        <dbReference type="ARBA" id="ARBA00004191"/>
    </source>
</evidence>
<comment type="caution">
    <text evidence="11">The sequence shown here is derived from an EMBL/GenBank/DDBJ whole genome shotgun (WGS) entry which is preliminary data.</text>
</comment>
<keyword evidence="5" id="KW-0378">Hydrolase</keyword>
<dbReference type="InterPro" id="IPR017850">
    <property type="entry name" value="Alkaline_phosphatase_core_sf"/>
</dbReference>
<dbReference type="Pfam" id="PF10633">
    <property type="entry name" value="NPCBM_assoc"/>
    <property type="match status" value="2"/>
</dbReference>
<feature type="domain" description="Alpha-galactosidase NEW3" evidence="10">
    <location>
        <begin position="731"/>
        <end position="803"/>
    </location>
</feature>
<comment type="catalytic activity">
    <reaction evidence="7">
        <text>a 1,2-diacyl-sn-glycero-3-phosphocholine + H2O = phosphocholine + a 1,2-diacyl-sn-glycerol + H(+)</text>
        <dbReference type="Rhea" id="RHEA:10604"/>
        <dbReference type="ChEBI" id="CHEBI:15377"/>
        <dbReference type="ChEBI" id="CHEBI:15378"/>
        <dbReference type="ChEBI" id="CHEBI:17815"/>
        <dbReference type="ChEBI" id="CHEBI:57643"/>
        <dbReference type="ChEBI" id="CHEBI:295975"/>
        <dbReference type="EC" id="3.1.4.3"/>
    </reaction>
    <physiologicalReaction direction="left-to-right" evidence="7">
        <dbReference type="Rhea" id="RHEA:10605"/>
    </physiologicalReaction>
</comment>
<dbReference type="InterPro" id="IPR007312">
    <property type="entry name" value="Phosphoesterase"/>
</dbReference>
<name>A0A919ENR8_STRFL</name>
<dbReference type="InterPro" id="IPR008475">
    <property type="entry name" value="PLipase_C_C"/>
</dbReference>
<evidence type="ECO:0000256" key="3">
    <source>
        <dbReference type="ARBA" id="ARBA00012018"/>
    </source>
</evidence>
<dbReference type="InterPro" id="IPR018905">
    <property type="entry name" value="A-galactase_NEW3"/>
</dbReference>
<gene>
    <name evidence="11" type="ORF">GCM10017667_43890</name>
</gene>
<evidence type="ECO:0000256" key="7">
    <source>
        <dbReference type="ARBA" id="ARBA00048421"/>
    </source>
</evidence>
<keyword evidence="12" id="KW-1185">Reference proteome</keyword>
<dbReference type="Gene3D" id="2.60.120.200">
    <property type="match status" value="1"/>
</dbReference>
<reference evidence="11" key="2">
    <citation type="submission" date="2020-09" db="EMBL/GenBank/DDBJ databases">
        <authorList>
            <person name="Sun Q."/>
            <person name="Ohkuma M."/>
        </authorList>
    </citation>
    <scope>NUCLEOTIDE SEQUENCE</scope>
    <source>
        <strain evidence="11">JCM 4122</strain>
    </source>
</reference>
<evidence type="ECO:0000259" key="10">
    <source>
        <dbReference type="Pfam" id="PF10633"/>
    </source>
</evidence>
<accession>A0A919ENR8</accession>
<evidence type="ECO:0000256" key="5">
    <source>
        <dbReference type="ARBA" id="ARBA00022801"/>
    </source>
</evidence>
<sequence length="1154" mass="122893">MPRHSLPAMSDFSRRKVLGTLAAGSALSVLPPSLLTAMAAPMPRGGLRAIEHVIVLMQENRSFDNYFGALRGVRGFGDRRALRLPDGTSVFEQPRSGGPAVLPFSARQAAVEAGRPESDIQYLGSLPHGFADGVQARANGWWNDWVAAKGQSTMAHYDRRDIPLQYELADRFTICDAYHCSVFGSTNPNRNYLWTGTTGFEPNGGGRAVTNAAYSYGHAGYDWTTYPERLEAAGVSWQIYQEWDNFTDNAVEYFKPWKRIGRKILTAAGFPYATTEEFYDKLWAKGDGERRADLARFRSAVDALPEDERRLFLRGAHRSEPGTLLTRIKADIAAGTLPEVSWVVPTAALSEHPGSSTPVGSAGLVYDLLDAIASDPKTWSKTALFINFDENDGYFDHVPAPTAPRPDGGDGDDWVGGRPVGPGPRVPMTVVSPWTVGGFVNSELFDHTSVIRFLEKWTGVQEPNISAWRRGVFGDLTSVFDFDRAHPQPEVERPGAVPAPVGRWNPVPPKTQERPVQEPGVRPTRPSPYRLSLRATVTGAEVRLELGNEGRRAAAITAYPGDGTAPRTWTVAGRDSADGSLPYGPEGYDLQVHGPGWALWELRGAGVGAEAHVVERGHARSVDVECHNPSGRTRTLLVGESTHPRRGEGGVRTVRLAPGRTRTVSVPLARHGWYDVVVLDEDDPRFLRRMSGRPADAGPGATDPAIGTGPVLSAAFTLPEPLPPLTAPFVQGSPAEVAVRIRNEGTGRLRNLVVSLPAPAGWTVEPSGPVPRSLPGGGSAELRFLVTPAADATAATLAVVARAEGDGLLRVADARVRAEVARAVSLALTAPASSPGTDGCALYPGEPLAVTATVTNAGAVPLTALSAALAVPDGWRAEPVAGVPGSVPARTSVKVVWRVTAPASAARTSATLKATVGGRGAGGAAVERSGSLAVRVGPVMTGYLLGENFESLADRLAPATDLSRPGLRGWTRTAPEGWTVTNAAGMPQGTEELNGWSFLSRQFWFPAGQERGAFGRSLGVVAVADPDDWDDTGSPSGRGAFDSTLTTPPVAIPAGTPTLYLGFDSHYRQESPQEAEVTVVFDTGATSRVLHYSGAASGNTNGGRDQQNRLVTCSFPVPADARSVKVGFRVHHAGNNWFWAVDNIRLGTSPVADA</sequence>
<dbReference type="EMBL" id="BNBE01000002">
    <property type="protein sequence ID" value="GHG07535.1"/>
    <property type="molecule type" value="Genomic_DNA"/>
</dbReference>
<comment type="subcellular location">
    <subcellularLocation>
        <location evidence="1">Secreted</location>
        <location evidence="1">Cell wall</location>
    </subcellularLocation>
</comment>
<dbReference type="NCBIfam" id="TIGR03396">
    <property type="entry name" value="PC_PLC"/>
    <property type="match status" value="1"/>
</dbReference>
<dbReference type="InterPro" id="IPR017767">
    <property type="entry name" value="PC-PLC"/>
</dbReference>
<dbReference type="PANTHER" id="PTHR31956">
    <property type="entry name" value="NON-SPECIFIC PHOSPHOLIPASE C4-RELATED"/>
    <property type="match status" value="1"/>
</dbReference>
<keyword evidence="4" id="KW-0964">Secreted</keyword>
<feature type="domain" description="Bacterial phospholipase C C-terminal" evidence="9">
    <location>
        <begin position="620"/>
        <end position="693"/>
    </location>
</feature>
<dbReference type="PROSITE" id="PS51318">
    <property type="entry name" value="TAT"/>
    <property type="match status" value="1"/>
</dbReference>
<feature type="domain" description="Bacterial phospholipase C C-terminal" evidence="9">
    <location>
        <begin position="523"/>
        <end position="604"/>
    </location>
</feature>
<dbReference type="Gene3D" id="3.40.720.10">
    <property type="entry name" value="Alkaline Phosphatase, subunit A"/>
    <property type="match status" value="2"/>
</dbReference>
<evidence type="ECO:0000259" key="9">
    <source>
        <dbReference type="Pfam" id="PF05506"/>
    </source>
</evidence>
<evidence type="ECO:0000313" key="11">
    <source>
        <dbReference type="EMBL" id="GHG07535.1"/>
    </source>
</evidence>
<evidence type="ECO:0000256" key="4">
    <source>
        <dbReference type="ARBA" id="ARBA00022512"/>
    </source>
</evidence>
<dbReference type="AlphaFoldDB" id="A0A919ENR8"/>
<evidence type="ECO:0000256" key="2">
    <source>
        <dbReference type="ARBA" id="ARBA00009717"/>
    </source>
</evidence>
<feature type="region of interest" description="Disordered" evidence="8">
    <location>
        <begin position="487"/>
        <end position="528"/>
    </location>
</feature>
<organism evidence="11 12">
    <name type="scientific">Streptomyces filamentosus</name>
    <name type="common">Streptomyces roseosporus</name>
    <dbReference type="NCBI Taxonomy" id="67294"/>
    <lineage>
        <taxon>Bacteria</taxon>
        <taxon>Bacillati</taxon>
        <taxon>Actinomycetota</taxon>
        <taxon>Actinomycetes</taxon>
        <taxon>Kitasatosporales</taxon>
        <taxon>Streptomycetaceae</taxon>
        <taxon>Streptomyces</taxon>
    </lineage>
</organism>
<keyword evidence="4" id="KW-0134">Cell wall</keyword>
<feature type="domain" description="Alpha-galactosidase NEW3" evidence="10">
    <location>
        <begin position="844"/>
        <end position="916"/>
    </location>
</feature>
<evidence type="ECO:0000313" key="12">
    <source>
        <dbReference type="Proteomes" id="UP000632849"/>
    </source>
</evidence>
<evidence type="ECO:0000256" key="6">
    <source>
        <dbReference type="ARBA" id="ARBA00023026"/>
    </source>
</evidence>
<dbReference type="GO" id="GO:0034480">
    <property type="term" value="F:phosphatidylcholine phospholipase C activity"/>
    <property type="evidence" value="ECO:0007669"/>
    <property type="project" value="UniProtKB-EC"/>
</dbReference>
<dbReference type="InterPro" id="IPR006311">
    <property type="entry name" value="TAT_signal"/>
</dbReference>
<dbReference type="Pfam" id="PF04185">
    <property type="entry name" value="Phosphoesterase"/>
    <property type="match status" value="1"/>
</dbReference>
<keyword evidence="6" id="KW-0843">Virulence</keyword>
<reference evidence="11" key="1">
    <citation type="journal article" date="2014" name="Int. J. Syst. Evol. Microbiol.">
        <title>Complete genome sequence of Corynebacterium casei LMG S-19264T (=DSM 44701T), isolated from a smear-ripened cheese.</title>
        <authorList>
            <consortium name="US DOE Joint Genome Institute (JGI-PGF)"/>
            <person name="Walter F."/>
            <person name="Albersmeier A."/>
            <person name="Kalinowski J."/>
            <person name="Ruckert C."/>
        </authorList>
    </citation>
    <scope>NUCLEOTIDE SEQUENCE</scope>
    <source>
        <strain evidence="11">JCM 4122</strain>
    </source>
</reference>